<reference evidence="3 4" key="1">
    <citation type="submission" date="2018-08" db="EMBL/GenBank/DDBJ databases">
        <title>A genome reference for cultivated species of the human gut microbiota.</title>
        <authorList>
            <person name="Zou Y."/>
            <person name="Xue W."/>
            <person name="Luo G."/>
        </authorList>
    </citation>
    <scope>NUCLEOTIDE SEQUENCE [LARGE SCALE GENOMIC DNA]</scope>
    <source>
        <strain evidence="3 4">OM06-4</strain>
    </source>
</reference>
<feature type="transmembrane region" description="Helical" evidence="1">
    <location>
        <begin position="41"/>
        <end position="65"/>
    </location>
</feature>
<accession>A0A3E3E9U4</accession>
<dbReference type="Proteomes" id="UP000261032">
    <property type="component" value="Unassembled WGS sequence"/>
</dbReference>
<gene>
    <name evidence="3" type="ORF">DXB93_16075</name>
</gene>
<dbReference type="AlphaFoldDB" id="A0A3E3E9U4"/>
<name>A0A3E3E9U4_9FIRM</name>
<evidence type="ECO:0000256" key="1">
    <source>
        <dbReference type="SAM" id="Phobius"/>
    </source>
</evidence>
<dbReference type="InterPro" id="IPR059113">
    <property type="entry name" value="Znf_ribbon"/>
</dbReference>
<evidence type="ECO:0000259" key="2">
    <source>
        <dbReference type="Pfam" id="PF13248"/>
    </source>
</evidence>
<dbReference type="Pfam" id="PF13248">
    <property type="entry name" value="Zn_ribbon_3"/>
    <property type="match status" value="1"/>
</dbReference>
<keyword evidence="1" id="KW-1133">Transmembrane helix</keyword>
<feature type="domain" description="Putative zinc-ribbon" evidence="2">
    <location>
        <begin position="1"/>
        <end position="25"/>
    </location>
</feature>
<evidence type="ECO:0000313" key="4">
    <source>
        <dbReference type="Proteomes" id="UP000261032"/>
    </source>
</evidence>
<organism evidence="3 4">
    <name type="scientific">Thomasclavelia ramosa</name>
    <dbReference type="NCBI Taxonomy" id="1547"/>
    <lineage>
        <taxon>Bacteria</taxon>
        <taxon>Bacillati</taxon>
        <taxon>Bacillota</taxon>
        <taxon>Erysipelotrichia</taxon>
        <taxon>Erysipelotrichales</taxon>
        <taxon>Coprobacillaceae</taxon>
        <taxon>Thomasclavelia</taxon>
    </lineage>
</organism>
<keyword evidence="1" id="KW-0472">Membrane</keyword>
<sequence>MKQCPHCKKNIPDSAKVCPHCGTRLEKGYQPMKRTNTFPNYLYGILALVLIFSPLISSMLFGNFLGDGTASNTVTTPDKAITLGPLGEVNINKEVTEYQFGSLKDFDKLVTNSDSYVKKIKQLENDLTAITDKYGKTMIDKDYDFYVTDQNNVYTSLNYDLKIGKNETMSISFSYDLSGTTNAVNIGYTINGFKDFEAMKINEQSYPMLKEIVKLINGDDMYVSFNKAGEKFNQLENDFNERNESIGNYGIGITQSEDDTKVSMRILSSEDGYRLKITYKTKADMNKLVGNSKGTE</sequence>
<dbReference type="RefSeq" id="WP_117582453.1">
    <property type="nucleotide sequence ID" value="NZ_QUSL01000036.1"/>
</dbReference>
<comment type="caution">
    <text evidence="3">The sequence shown here is derived from an EMBL/GenBank/DDBJ whole genome shotgun (WGS) entry which is preliminary data.</text>
</comment>
<evidence type="ECO:0000313" key="3">
    <source>
        <dbReference type="EMBL" id="RGD79464.1"/>
    </source>
</evidence>
<proteinExistence type="predicted"/>
<protein>
    <submittedName>
        <fullName evidence="3">Zinc ribbon domain-containing protein</fullName>
    </submittedName>
</protein>
<keyword evidence="1" id="KW-0812">Transmembrane</keyword>
<dbReference type="EMBL" id="QUSL01000036">
    <property type="protein sequence ID" value="RGD79464.1"/>
    <property type="molecule type" value="Genomic_DNA"/>
</dbReference>